<dbReference type="AlphaFoldDB" id="A0A1L0BB72"/>
<dbReference type="Proteomes" id="UP000182334">
    <property type="component" value="Chromosome I"/>
</dbReference>
<dbReference type="InterPro" id="IPR036236">
    <property type="entry name" value="Znf_C2H2_sf"/>
</dbReference>
<dbReference type="STRING" id="45354.A0A1L0BB72"/>
<keyword evidence="4" id="KW-0862">Zinc</keyword>
<evidence type="ECO:0000256" key="6">
    <source>
        <dbReference type="SAM" id="MobiDB-lite"/>
    </source>
</evidence>
<dbReference type="EMBL" id="LT635756">
    <property type="protein sequence ID" value="SGZ46916.1"/>
    <property type="molecule type" value="Genomic_DNA"/>
</dbReference>
<organism evidence="8 9">
    <name type="scientific">Sungouiella intermedia</name>
    <dbReference type="NCBI Taxonomy" id="45354"/>
    <lineage>
        <taxon>Eukaryota</taxon>
        <taxon>Fungi</taxon>
        <taxon>Dikarya</taxon>
        <taxon>Ascomycota</taxon>
        <taxon>Saccharomycotina</taxon>
        <taxon>Pichiomycetes</taxon>
        <taxon>Metschnikowiaceae</taxon>
        <taxon>Sungouiella</taxon>
    </lineage>
</organism>
<dbReference type="PROSITE" id="PS50157">
    <property type="entry name" value="ZINC_FINGER_C2H2_2"/>
    <property type="match status" value="1"/>
</dbReference>
<proteinExistence type="predicted"/>
<evidence type="ECO:0000256" key="4">
    <source>
        <dbReference type="ARBA" id="ARBA00022833"/>
    </source>
</evidence>
<dbReference type="InterPro" id="IPR013087">
    <property type="entry name" value="Znf_C2H2_type"/>
</dbReference>
<protein>
    <submittedName>
        <fullName evidence="8">CIC11C00000004267</fullName>
    </submittedName>
</protein>
<dbReference type="FunFam" id="3.30.160.60:FF:000201">
    <property type="entry name" value="C2H2 finger domain protein (Gli3)"/>
    <property type="match status" value="1"/>
</dbReference>
<dbReference type="PROSITE" id="PS00028">
    <property type="entry name" value="ZINC_FINGER_C2H2_1"/>
    <property type="match status" value="1"/>
</dbReference>
<dbReference type="SUPFAM" id="SSF57667">
    <property type="entry name" value="beta-beta-alpha zinc fingers"/>
    <property type="match status" value="1"/>
</dbReference>
<dbReference type="PANTHER" id="PTHR19818:SF137">
    <property type="entry name" value="INO80 COMPLEX SUBUNIT 1"/>
    <property type="match status" value="1"/>
</dbReference>
<gene>
    <name evidence="8" type="ORF">SAMEA4029010_CIC11G00000004267</name>
</gene>
<dbReference type="GO" id="GO:0005634">
    <property type="term" value="C:nucleus"/>
    <property type="evidence" value="ECO:0007669"/>
    <property type="project" value="UniProtKB-ARBA"/>
</dbReference>
<dbReference type="OrthoDB" id="3214149at2759"/>
<dbReference type="InterPro" id="IPR050329">
    <property type="entry name" value="GLI_C2H2-zinc-finger"/>
</dbReference>
<dbReference type="Gene3D" id="3.30.160.60">
    <property type="entry name" value="Classic Zinc Finger"/>
    <property type="match status" value="3"/>
</dbReference>
<dbReference type="GO" id="GO:0000976">
    <property type="term" value="F:transcription cis-regulatory region binding"/>
    <property type="evidence" value="ECO:0007669"/>
    <property type="project" value="UniProtKB-ARBA"/>
</dbReference>
<evidence type="ECO:0000313" key="8">
    <source>
        <dbReference type="EMBL" id="SGZ46916.1"/>
    </source>
</evidence>
<evidence type="ECO:0000256" key="3">
    <source>
        <dbReference type="ARBA" id="ARBA00022771"/>
    </source>
</evidence>
<evidence type="ECO:0000256" key="1">
    <source>
        <dbReference type="ARBA" id="ARBA00022723"/>
    </source>
</evidence>
<reference evidence="8 9" key="1">
    <citation type="submission" date="2016-10" db="EMBL/GenBank/DDBJ databases">
        <authorList>
            <person name="de Groot N.N."/>
        </authorList>
    </citation>
    <scope>NUCLEOTIDE SEQUENCE [LARGE SCALE GENOMIC DNA]</scope>
    <source>
        <strain evidence="8 9">CBS 141442</strain>
    </source>
</reference>
<dbReference type="InterPro" id="IPR056436">
    <property type="entry name" value="Znf-C2H2_ZIC1-5/GLI1-3-like"/>
</dbReference>
<dbReference type="GO" id="GO:0000981">
    <property type="term" value="F:DNA-binding transcription factor activity, RNA polymerase II-specific"/>
    <property type="evidence" value="ECO:0007669"/>
    <property type="project" value="UniProtKB-ARBA"/>
</dbReference>
<name>A0A1L0BB72_9ASCO</name>
<sequence length="346" mass="39421">MSPDTSLLPASAESKAPLTKKTKKAPEEEHLCRWIGCLASKFPSLASLVTHVSNRHLLQMSHMPVTTPAAPIRYSCQWEGCSRFDVEQPSRFALISHCRTHTGEKPYFCPIPECEKHFTRSDALAKHVKGVHDLHQHRDAIGLMRYRADKGKSEFPADFNLDELTDEKYAALLNRDYELRMPWWYLKRFADAVAEDSHTLKDLYDQPVDTRQYDLANVRYKKYLANPEDELIGAHEVENNGQLAELSQETKLVVNEYVESPDIPNGSTLAELRHAYDRLLLIYSTANRVNKILTKKLASATKEKRRLWAVNQILLDANVEAGLPPRTGEPVTRDALDENLMKEGIE</sequence>
<feature type="region of interest" description="Disordered" evidence="6">
    <location>
        <begin position="1"/>
        <end position="22"/>
    </location>
</feature>
<evidence type="ECO:0000256" key="2">
    <source>
        <dbReference type="ARBA" id="ARBA00022737"/>
    </source>
</evidence>
<evidence type="ECO:0000256" key="5">
    <source>
        <dbReference type="PROSITE-ProRule" id="PRU00042"/>
    </source>
</evidence>
<accession>A0A1L0BB72</accession>
<dbReference type="Pfam" id="PF23561">
    <property type="entry name" value="zf-C2H2_15"/>
    <property type="match status" value="1"/>
</dbReference>
<keyword evidence="3 5" id="KW-0863">Zinc-finger</keyword>
<keyword evidence="2" id="KW-0677">Repeat</keyword>
<evidence type="ECO:0000313" key="9">
    <source>
        <dbReference type="Proteomes" id="UP000182334"/>
    </source>
</evidence>
<evidence type="ECO:0000259" key="7">
    <source>
        <dbReference type="PROSITE" id="PS50157"/>
    </source>
</evidence>
<dbReference type="SMART" id="SM00355">
    <property type="entry name" value="ZnF_C2H2"/>
    <property type="match status" value="3"/>
</dbReference>
<keyword evidence="1" id="KW-0479">Metal-binding</keyword>
<dbReference type="GO" id="GO:0045944">
    <property type="term" value="P:positive regulation of transcription by RNA polymerase II"/>
    <property type="evidence" value="ECO:0007669"/>
    <property type="project" value="UniProtKB-ARBA"/>
</dbReference>
<dbReference type="GO" id="GO:0008270">
    <property type="term" value="F:zinc ion binding"/>
    <property type="evidence" value="ECO:0007669"/>
    <property type="project" value="UniProtKB-KW"/>
</dbReference>
<keyword evidence="9" id="KW-1185">Reference proteome</keyword>
<feature type="domain" description="C2H2-type" evidence="7">
    <location>
        <begin position="107"/>
        <end position="137"/>
    </location>
</feature>
<dbReference type="PANTHER" id="PTHR19818">
    <property type="entry name" value="ZINC FINGER PROTEIN ZIC AND GLI"/>
    <property type="match status" value="1"/>
</dbReference>